<feature type="region of interest" description="Disordered" evidence="1">
    <location>
        <begin position="73"/>
        <end position="96"/>
    </location>
</feature>
<evidence type="ECO:0000313" key="4">
    <source>
        <dbReference type="Proteomes" id="UP000316968"/>
    </source>
</evidence>
<evidence type="ECO:0000313" key="3">
    <source>
        <dbReference type="EMBL" id="QDH19442.1"/>
    </source>
</evidence>
<dbReference type="InterPro" id="IPR014044">
    <property type="entry name" value="CAP_dom"/>
</dbReference>
<dbReference type="Proteomes" id="UP000316968">
    <property type="component" value="Chromosome"/>
</dbReference>
<dbReference type="CDD" id="cd05379">
    <property type="entry name" value="CAP_bacterial"/>
    <property type="match status" value="1"/>
</dbReference>
<reference evidence="3 4" key="1">
    <citation type="submission" date="2019-06" db="EMBL/GenBank/DDBJ databases">
        <title>Saccharibacillus brassicae sp. nov., an endophytic bacterium isolated from Chinese cabbage seeds (Brassica pekinensis).</title>
        <authorList>
            <person name="Jiang L."/>
            <person name="Lee J."/>
            <person name="Kim S.W."/>
        </authorList>
    </citation>
    <scope>NUCLEOTIDE SEQUENCE [LARGE SCALE GENOMIC DNA]</scope>
    <source>
        <strain evidence="4">KCTC 43072 / ATSA2</strain>
    </source>
</reference>
<dbReference type="Gene3D" id="3.40.33.10">
    <property type="entry name" value="CAP"/>
    <property type="match status" value="1"/>
</dbReference>
<evidence type="ECO:0000256" key="1">
    <source>
        <dbReference type="SAM" id="MobiDB-lite"/>
    </source>
</evidence>
<dbReference type="KEGG" id="saca:FFV09_00355"/>
<dbReference type="Pfam" id="PF00188">
    <property type="entry name" value="CAP"/>
    <property type="match status" value="1"/>
</dbReference>
<name>A0A4Y6UP83_SACBS</name>
<dbReference type="InterPro" id="IPR035940">
    <property type="entry name" value="CAP_sf"/>
</dbReference>
<evidence type="ECO:0000259" key="2">
    <source>
        <dbReference type="Pfam" id="PF00188"/>
    </source>
</evidence>
<dbReference type="AlphaFoldDB" id="A0A4Y6UP83"/>
<proteinExistence type="predicted"/>
<feature type="domain" description="SCP" evidence="2">
    <location>
        <begin position="148"/>
        <end position="252"/>
    </location>
</feature>
<keyword evidence="4" id="KW-1185">Reference proteome</keyword>
<protein>
    <recommendedName>
        <fullName evidence="2">SCP domain-containing protein</fullName>
    </recommendedName>
</protein>
<dbReference type="OrthoDB" id="9783944at2"/>
<dbReference type="PANTHER" id="PTHR31157">
    <property type="entry name" value="SCP DOMAIN-CONTAINING PROTEIN"/>
    <property type="match status" value="1"/>
</dbReference>
<accession>A0A4Y6UP83</accession>
<dbReference type="PANTHER" id="PTHR31157:SF1">
    <property type="entry name" value="SCP DOMAIN-CONTAINING PROTEIN"/>
    <property type="match status" value="1"/>
</dbReference>
<dbReference type="EMBL" id="CP041217">
    <property type="protein sequence ID" value="QDH19442.1"/>
    <property type="molecule type" value="Genomic_DNA"/>
</dbReference>
<feature type="compositionally biased region" description="Basic residues" evidence="1">
    <location>
        <begin position="86"/>
        <end position="96"/>
    </location>
</feature>
<organism evidence="3 4">
    <name type="scientific">Saccharibacillus brassicae</name>
    <dbReference type="NCBI Taxonomy" id="2583377"/>
    <lineage>
        <taxon>Bacteria</taxon>
        <taxon>Bacillati</taxon>
        <taxon>Bacillota</taxon>
        <taxon>Bacilli</taxon>
        <taxon>Bacillales</taxon>
        <taxon>Paenibacillaceae</taxon>
        <taxon>Saccharibacillus</taxon>
    </lineage>
</organism>
<feature type="region of interest" description="Disordered" evidence="1">
    <location>
        <begin position="1"/>
        <end position="20"/>
    </location>
</feature>
<sequence>MRQQAAVPDGHQPGRTPRRTRILRACRLREIRLQVYQVAPDKHKHPIKPSPSVPALSSGAFYSIGGTTLVHTQAKNERPYETGAKPHPKQGSKRQAKRWKTLALSAVLACGGWFAAVPAEQAHAQSFYQSAYAKTTTDKSQFTSKVVYLVNLERRKAGLKPLAVDARTAGASRVKAADMSNRGYFDHTSPTYGSPFNLLKLKQVSYRAAGENIALGQRSPEAVMQSWMKSSGHRSNILNPNFTSIGVGYYNGHWVQLFIG</sequence>
<gene>
    <name evidence="3" type="ORF">FFV09_00355</name>
</gene>
<dbReference type="SUPFAM" id="SSF55797">
    <property type="entry name" value="PR-1-like"/>
    <property type="match status" value="1"/>
</dbReference>